<evidence type="ECO:0000259" key="8">
    <source>
        <dbReference type="PROSITE" id="PS50888"/>
    </source>
</evidence>
<gene>
    <name evidence="9" type="ORF">EGW08_001789</name>
</gene>
<evidence type="ECO:0000256" key="5">
    <source>
        <dbReference type="ARBA" id="ARBA00023242"/>
    </source>
</evidence>
<dbReference type="GO" id="GO:0046983">
    <property type="term" value="F:protein dimerization activity"/>
    <property type="evidence" value="ECO:0007669"/>
    <property type="project" value="InterPro"/>
</dbReference>
<dbReference type="GO" id="GO:0000981">
    <property type="term" value="F:DNA-binding transcription factor activity, RNA polymerase II-specific"/>
    <property type="evidence" value="ECO:0007669"/>
    <property type="project" value="TreeGrafter"/>
</dbReference>
<comment type="subcellular location">
    <subcellularLocation>
        <location evidence="1">Nucleus</location>
    </subcellularLocation>
</comment>
<dbReference type="STRING" id="188477.A0A433U9H9"/>
<feature type="compositionally biased region" description="Polar residues" evidence="7">
    <location>
        <begin position="251"/>
        <end position="263"/>
    </location>
</feature>
<accession>A0A433U9H9</accession>
<dbReference type="CDD" id="cd11405">
    <property type="entry name" value="bHLHzip_MLXIP_like"/>
    <property type="match status" value="1"/>
</dbReference>
<dbReference type="InterPro" id="IPR036638">
    <property type="entry name" value="HLH_DNA-bd_sf"/>
</dbReference>
<feature type="domain" description="BHLH" evidence="8">
    <location>
        <begin position="53"/>
        <end position="106"/>
    </location>
</feature>
<dbReference type="OrthoDB" id="6022628at2759"/>
<feature type="region of interest" description="Disordered" evidence="7">
    <location>
        <begin position="521"/>
        <end position="548"/>
    </location>
</feature>
<evidence type="ECO:0000256" key="1">
    <source>
        <dbReference type="ARBA" id="ARBA00004123"/>
    </source>
</evidence>
<dbReference type="Pfam" id="PF00010">
    <property type="entry name" value="HLH"/>
    <property type="match status" value="1"/>
</dbReference>
<reference evidence="9 10" key="1">
    <citation type="submission" date="2019-01" db="EMBL/GenBank/DDBJ databases">
        <title>A draft genome assembly of the solar-powered sea slug Elysia chlorotica.</title>
        <authorList>
            <person name="Cai H."/>
            <person name="Li Q."/>
            <person name="Fang X."/>
            <person name="Li J."/>
            <person name="Curtis N.E."/>
            <person name="Altenburger A."/>
            <person name="Shibata T."/>
            <person name="Feng M."/>
            <person name="Maeda T."/>
            <person name="Schwartz J.A."/>
            <person name="Shigenobu S."/>
            <person name="Lundholm N."/>
            <person name="Nishiyama T."/>
            <person name="Yang H."/>
            <person name="Hasebe M."/>
            <person name="Li S."/>
            <person name="Pierce S.K."/>
            <person name="Wang J."/>
        </authorList>
    </citation>
    <scope>NUCLEOTIDE SEQUENCE [LARGE SCALE GENOMIC DNA]</scope>
    <source>
        <strain evidence="9">EC2010</strain>
        <tissue evidence="9">Whole organism of an adult</tissue>
    </source>
</reference>
<dbReference type="InterPro" id="IPR011598">
    <property type="entry name" value="bHLH_dom"/>
</dbReference>
<dbReference type="Proteomes" id="UP000271974">
    <property type="component" value="Unassembled WGS sequence"/>
</dbReference>
<dbReference type="SUPFAM" id="SSF47459">
    <property type="entry name" value="HLH, helix-loop-helix DNA-binding domain"/>
    <property type="match status" value="1"/>
</dbReference>
<comment type="caution">
    <text evidence="9">The sequence shown here is derived from an EMBL/GenBank/DDBJ whole genome shotgun (WGS) entry which is preliminary data.</text>
</comment>
<keyword evidence="6" id="KW-0175">Coiled coil</keyword>
<organism evidence="9 10">
    <name type="scientific">Elysia chlorotica</name>
    <name type="common">Eastern emerald elysia</name>
    <name type="synonym">Sea slug</name>
    <dbReference type="NCBI Taxonomy" id="188477"/>
    <lineage>
        <taxon>Eukaryota</taxon>
        <taxon>Metazoa</taxon>
        <taxon>Spiralia</taxon>
        <taxon>Lophotrochozoa</taxon>
        <taxon>Mollusca</taxon>
        <taxon>Gastropoda</taxon>
        <taxon>Heterobranchia</taxon>
        <taxon>Euthyneura</taxon>
        <taxon>Panpulmonata</taxon>
        <taxon>Sacoglossa</taxon>
        <taxon>Placobranchoidea</taxon>
        <taxon>Plakobranchidae</taxon>
        <taxon>Elysia</taxon>
    </lineage>
</organism>
<dbReference type="EMBL" id="RQTK01000032">
    <property type="protein sequence ID" value="RUS90448.1"/>
    <property type="molecule type" value="Genomic_DNA"/>
</dbReference>
<feature type="region of interest" description="Disordered" evidence="7">
    <location>
        <begin position="428"/>
        <end position="477"/>
    </location>
</feature>
<feature type="compositionally biased region" description="Low complexity" evidence="7">
    <location>
        <begin position="264"/>
        <end position="274"/>
    </location>
</feature>
<keyword evidence="4" id="KW-0804">Transcription</keyword>
<keyword evidence="3" id="KW-0238">DNA-binding</keyword>
<feature type="compositionally biased region" description="Polar residues" evidence="7">
    <location>
        <begin position="428"/>
        <end position="443"/>
    </location>
</feature>
<feature type="compositionally biased region" description="Polar residues" evidence="7">
    <location>
        <begin position="528"/>
        <end position="548"/>
    </location>
</feature>
<feature type="region of interest" description="Disordered" evidence="7">
    <location>
        <begin position="824"/>
        <end position="847"/>
    </location>
</feature>
<evidence type="ECO:0000256" key="6">
    <source>
        <dbReference type="SAM" id="Coils"/>
    </source>
</evidence>
<proteinExistence type="predicted"/>
<evidence type="ECO:0000313" key="9">
    <source>
        <dbReference type="EMBL" id="RUS90448.1"/>
    </source>
</evidence>
<feature type="region of interest" description="Disordered" evidence="7">
    <location>
        <begin position="251"/>
        <end position="279"/>
    </location>
</feature>
<keyword evidence="5" id="KW-0539">Nucleus</keyword>
<dbReference type="GO" id="GO:0000978">
    <property type="term" value="F:RNA polymerase II cis-regulatory region sequence-specific DNA binding"/>
    <property type="evidence" value="ECO:0007669"/>
    <property type="project" value="TreeGrafter"/>
</dbReference>
<dbReference type="AlphaFoldDB" id="A0A433U9H9"/>
<dbReference type="PANTHER" id="PTHR15741">
    <property type="entry name" value="BASIC HELIX-LOOP-HELIX ZIP TRANSCRIPTION FACTOR"/>
    <property type="match status" value="1"/>
</dbReference>
<evidence type="ECO:0000313" key="10">
    <source>
        <dbReference type="Proteomes" id="UP000271974"/>
    </source>
</evidence>
<evidence type="ECO:0000256" key="2">
    <source>
        <dbReference type="ARBA" id="ARBA00023015"/>
    </source>
</evidence>
<feature type="coiled-coil region" evidence="6">
    <location>
        <begin position="103"/>
        <end position="137"/>
    </location>
</feature>
<protein>
    <recommendedName>
        <fullName evidence="8">BHLH domain-containing protein</fullName>
    </recommendedName>
</protein>
<dbReference type="InterPro" id="IPR052207">
    <property type="entry name" value="Max-like/E-box_TFs"/>
</dbReference>
<feature type="region of interest" description="Disordered" evidence="7">
    <location>
        <begin position="1"/>
        <end position="57"/>
    </location>
</feature>
<feature type="compositionally biased region" description="Basic residues" evidence="7">
    <location>
        <begin position="39"/>
        <end position="56"/>
    </location>
</feature>
<evidence type="ECO:0000256" key="4">
    <source>
        <dbReference type="ARBA" id="ARBA00023163"/>
    </source>
</evidence>
<dbReference type="GO" id="GO:0005634">
    <property type="term" value="C:nucleus"/>
    <property type="evidence" value="ECO:0007669"/>
    <property type="project" value="UniProtKB-SubCell"/>
</dbReference>
<keyword evidence="2" id="KW-0805">Transcription regulation</keyword>
<dbReference type="PROSITE" id="PS50888">
    <property type="entry name" value="BHLH"/>
    <property type="match status" value="1"/>
</dbReference>
<name>A0A433U9H9_ELYCH</name>
<dbReference type="SMART" id="SM00353">
    <property type="entry name" value="HLH"/>
    <property type="match status" value="1"/>
</dbReference>
<evidence type="ECO:0000256" key="3">
    <source>
        <dbReference type="ARBA" id="ARBA00023125"/>
    </source>
</evidence>
<keyword evidence="10" id="KW-1185">Reference proteome</keyword>
<dbReference type="Gene3D" id="4.10.280.10">
    <property type="entry name" value="Helix-loop-helix DNA-binding domain"/>
    <property type="match status" value="1"/>
</dbReference>
<feature type="compositionally biased region" description="Polar residues" evidence="7">
    <location>
        <begin position="17"/>
        <end position="29"/>
    </location>
</feature>
<dbReference type="PANTHER" id="PTHR15741:SF27">
    <property type="entry name" value="TRANSCRIPTION FACTOR AP-4"/>
    <property type="match status" value="1"/>
</dbReference>
<sequence length="870" mass="96023">MGPVPPSALYCPVEPTTLPQVSDVQSDGQPRQPGEGLRLKRKCGRPRNPIPRHKRDSHILAEHRRRGKIQDCFQTLKTIVPRYPADSGRNSKSNVLLNAVDHCKFLQREVVRLDSTLDNLRAEIASLNQDIKEYSVSDPLLDVAQTSDLDHHFCSFVTSHPEKREGWTANSIFLGIAERLFDSYKQSVGGKSTASAFALSVTKWAISTFSVNNLREVCSAVKDSDVDYQPSQTIMARETEVNISYSRLNHQDQDQPLSSKGQNSTTSSTLPLSSGDKTTSSFIRRSEADSYFLTVGEETTNDNSNLSSADVRAQDDLHPHRLPECCALGRCALKEMPCQESRRIPHQPYLVRVPGDITVGRDLDHRSRPWLSNTLHVATTHPNNRQEGHSLHAVPDVCSAEIGSPSISYTARCMPNISHVEDPYSHTLGQKQTFSTEKPTTVSVDHELTNYPSPPPSPKRKFARDSLKRSNGDPMSSSSYLAQLLQAPLPTLKSLQSAGSGFLNKTASALSPMSPNDLDADIHDSGFHGSTHSYSHTRSHNTQGQRPSPTVQIWVPHEGLEHTRFSSYGVDLEQFNSPFSVSSFQSTENVSVDGNASNVVNTLQPPSFDRTKYEEGAVNDDQLVPAKKRIRLDQINEPYCSDADGLSAVCDLYRDAQGAVDMTFESLSHASGGGRDSMFRQHSAYPQRKIRSRCPSAEDTLVNSMTSKFFYVASDTGSLATPNTRLSITCPSTMSEAPVAKSVISPTTDHQQISVDDFCSQLTTIDNARRYTQPIAPTEVRWNNSVQTIAFSESNHGVQTQSVTAPIIKQRYLPQSVAPTAHCSVTASGDPKPERCGEECDSDSPSGKVNKLFDYPSHKWKMRRLVLSGH</sequence>
<evidence type="ECO:0000256" key="7">
    <source>
        <dbReference type="SAM" id="MobiDB-lite"/>
    </source>
</evidence>